<dbReference type="OMA" id="GFWANEN"/>
<dbReference type="FunFam" id="3.40.50.1000:FF:000014">
    <property type="entry name" value="Phospholipid-transporting ATPase"/>
    <property type="match status" value="1"/>
</dbReference>
<dbReference type="PROSITE" id="PS00154">
    <property type="entry name" value="ATPASE_E1_E2"/>
    <property type="match status" value="1"/>
</dbReference>
<dbReference type="GO" id="GO:0045332">
    <property type="term" value="P:phospholipid translocation"/>
    <property type="evidence" value="ECO:0007669"/>
    <property type="project" value="TreeGrafter"/>
</dbReference>
<dbReference type="EMBL" id="GL883021">
    <property type="protein sequence ID" value="EGG17651.1"/>
    <property type="molecule type" value="Genomic_DNA"/>
</dbReference>
<keyword evidence="8 16" id="KW-0547">Nucleotide-binding</keyword>
<dbReference type="SUPFAM" id="SSF81665">
    <property type="entry name" value="Calcium ATPase, transmembrane domain M"/>
    <property type="match status" value="1"/>
</dbReference>
<keyword evidence="11 18" id="KW-1278">Translocase</keyword>
<feature type="binding site" evidence="16">
    <location>
        <position position="713"/>
    </location>
    <ligand>
        <name>ATP</name>
        <dbReference type="ChEBI" id="CHEBI:30616"/>
    </ligand>
</feature>
<feature type="transmembrane region" description="Helical" evidence="18">
    <location>
        <begin position="1059"/>
        <end position="1078"/>
    </location>
</feature>
<feature type="binding site" evidence="16">
    <location>
        <position position="657"/>
    </location>
    <ligand>
        <name>ATP</name>
        <dbReference type="ChEBI" id="CHEBI:30616"/>
    </ligand>
</feature>
<evidence type="ECO:0000256" key="8">
    <source>
        <dbReference type="ARBA" id="ARBA00022741"/>
    </source>
</evidence>
<keyword evidence="4" id="KW-1003">Cell membrane</keyword>
<feature type="binding site" evidence="16">
    <location>
        <position position="680"/>
    </location>
    <ligand>
        <name>ATP</name>
        <dbReference type="ChEBI" id="CHEBI:30616"/>
    </ligand>
</feature>
<dbReference type="SFLD" id="SFLDS00003">
    <property type="entry name" value="Haloacid_Dehalogenase"/>
    <property type="match status" value="1"/>
</dbReference>
<feature type="compositionally biased region" description="Polar residues" evidence="19">
    <location>
        <begin position="1200"/>
        <end position="1210"/>
    </location>
</feature>
<feature type="transmembrane region" description="Helical" evidence="18">
    <location>
        <begin position="427"/>
        <end position="447"/>
    </location>
</feature>
<evidence type="ECO:0000256" key="6">
    <source>
        <dbReference type="ARBA" id="ARBA00022692"/>
    </source>
</evidence>
<dbReference type="Gene3D" id="3.40.50.1000">
    <property type="entry name" value="HAD superfamily/HAD-like"/>
    <property type="match status" value="1"/>
</dbReference>
<dbReference type="InterPro" id="IPR018303">
    <property type="entry name" value="ATPase_P-typ_P_site"/>
</dbReference>
<evidence type="ECO:0000256" key="14">
    <source>
        <dbReference type="ARBA" id="ARBA00034036"/>
    </source>
</evidence>
<dbReference type="InterPro" id="IPR001757">
    <property type="entry name" value="P_typ_ATPase"/>
</dbReference>
<feature type="binding site" evidence="16">
    <location>
        <position position="496"/>
    </location>
    <ligand>
        <name>ATP</name>
        <dbReference type="ChEBI" id="CHEBI:30616"/>
    </ligand>
</feature>
<feature type="binding site" evidence="17">
    <location>
        <position position="497"/>
    </location>
    <ligand>
        <name>Mg(2+)</name>
        <dbReference type="ChEBI" id="CHEBI:18420"/>
    </ligand>
</feature>
<dbReference type="Proteomes" id="UP000007797">
    <property type="component" value="Unassembled WGS sequence"/>
</dbReference>
<sequence length="1678" mass="188810">MSNRQIQSLAQSGTGGSPTTPGGVGGGRDRRNSTSSNSSSSPFLSNSFKTAGKTQPTEIQMQDMKSLSSRDSGEFEVPPPKLDFFDKLYLWLTNRDNFVGESRKIYINSQEQNKAYKYTSNYVKTAKYSIITFLPLNLYEQFCRLANFYFLIISALQLIPGVSPTGRFTTLGPLLVVLAITALKEAWEDFNRHRQDDKVNFSKTQALRNGQFTEVIWKDVQVGDIVKVTNRQYIPSDLLVISSSEPNNICYIETANLDGETNLKMKQSLEETGYLSDNVDNLGQLNGYVECEHPNNRLYNFVGSLYLDGKGYPLSIRQLLLRGAMLRNTKWVCGLVLYTGRDSRLVRNSSPTPLKRSGVEKMTNQFIIIIFFLQILLCASCAIANGFWANENQNSKQMPDPNDPSQTITVPENWYLAFNREPVEEGALSFLTFLILFNNLIPISLYVSMEFVKVFQAYFINNDQEMYYKENDTPALARTSNLNEELGQVEYVFSDKTGTLTQNKMEFKRCTIAGVIYGQGGMTEATMGRLLREGKMSTNDMHLSQPQSPEERPSLVQSPSFYDQKLMVGLSKDHPNVSDKHATLIRDFFSVLAVCHTVIPEIEEGRIVYQASSPDEAALVNAAKSVGFEFTSRNIKQLVVTVRGQEMTYEVLNILEFNSTRKRMSVIVRHPDGRLMLYCKGADTVIFERLGKNQTYGDITITHLQEFATEGLRTLCIAQCEIDPIFYEQWNKEFYTASNSIVDRDNELARVAELIEKNLNLLGATAIEDKLQEGVPDTIRILRQAGIKIWVLTGDKQETAINIGFSAQLLTQQMEMIVVNEESRENTAIELNRRLDEINNPDTDMDIDNMALIIDGNTLLFALEDQSRILLLQLAQLCRVVICCRVSPLQKAEMVLLVRTNLDAVTLAIGDGANDVSMIQAAHVGVVPLPAASVACAWTLFVPSYLQAHLLQLLQKHYTLHYAVLVHHYEWVVRSDILRTVHSDRLQCRMDVVPRHHPRYPRQGRARGTGRAALAAVPDGLPYGDGRSVDLFTVGTVAYSCIVITVNLKLALEVRYWTWLNHAFTWGSIVLYFIWLLVFGKFWEMNSFDVGSDLYDIIYRAGQSALFYFTLIMVPIICLFRDFSWKYITRDIRPHSYHVVQEIARKEKRLHKKPKGSDSHPAGYTGYSFSQDAGQSDAISKRYSNPQQPPTSSPSSPSQGASTTNNVNSYKNDKKISSSSSMSSLFTTSRGYVYMISIVLIIAIISSITTYNNNNNNNVVGVHAYSILPSIELINSILVSPSSTLDASSLAIIQPPQCRIRIINTIISEDSNNNNNNNGPLLVDVIFNSSKKIEALSYLSLTDYITVPTGPISIELVQHSDKRPLNLVGKSIYRLENDTDYTLVLSGVQVEHHNTRMEEGSSTQQQQQQQKVDDKKEKERVSVSILSDINTDQPSSNPQQPSQHQQPTTSNFSPNRLNLRFVQCVHDLPSSFIDFDVHGGATLLSKIRYLPEDKKGVSSTYISIPSRFYQFNVHEHEKSSVNYLNFDSSVYYQPPQQQPQPAINTQNNHQIKNHHGSQGQLYSNLLMVGSYLANDNSKYSIQIISLPSSESSFTQQQQQSGFVQLDGQKYYTFKKVVSPISQLSNQQQKQNNNNNQANQQQDPSSVQQNPSSTSSPTSTFHFSLAIISFALLFGLSVI</sequence>
<dbReference type="InterPro" id="IPR023298">
    <property type="entry name" value="ATPase_P-typ_TM_dom_sf"/>
</dbReference>
<evidence type="ECO:0000256" key="16">
    <source>
        <dbReference type="PIRSR" id="PIRSR606539-2"/>
    </source>
</evidence>
<dbReference type="SUPFAM" id="SSF56784">
    <property type="entry name" value="HAD-like"/>
    <property type="match status" value="1"/>
</dbReference>
<evidence type="ECO:0000256" key="5">
    <source>
        <dbReference type="ARBA" id="ARBA00022553"/>
    </source>
</evidence>
<feature type="binding site" evidence="16">
    <location>
        <position position="914"/>
    </location>
    <ligand>
        <name>ATP</name>
        <dbReference type="ChEBI" id="CHEBI:30616"/>
    </ligand>
</feature>
<feature type="transmembrane region" description="Helical" evidence="18">
    <location>
        <begin position="1031"/>
        <end position="1052"/>
    </location>
</feature>
<dbReference type="InterPro" id="IPR036412">
    <property type="entry name" value="HAD-like_sf"/>
</dbReference>
<feature type="transmembrane region" description="Helical" evidence="18">
    <location>
        <begin position="1098"/>
        <end position="1120"/>
    </location>
</feature>
<dbReference type="InterPro" id="IPR006539">
    <property type="entry name" value="P-type_ATPase_IV"/>
</dbReference>
<feature type="binding site" evidence="16">
    <location>
        <position position="616"/>
    </location>
    <ligand>
        <name>ATP</name>
        <dbReference type="ChEBI" id="CHEBI:30616"/>
    </ligand>
</feature>
<feature type="compositionally biased region" description="Polar residues" evidence="19">
    <location>
        <begin position="48"/>
        <end position="70"/>
    </location>
</feature>
<accession>F4Q3J3</accession>
<comment type="cofactor">
    <cofactor evidence="17">
        <name>Mg(2+)</name>
        <dbReference type="ChEBI" id="CHEBI:18420"/>
    </cofactor>
</comment>
<dbReference type="SUPFAM" id="SSF81653">
    <property type="entry name" value="Calcium ATPase, transduction domain A"/>
    <property type="match status" value="1"/>
</dbReference>
<evidence type="ECO:0000256" key="17">
    <source>
        <dbReference type="PIRSR" id="PIRSR606539-3"/>
    </source>
</evidence>
<dbReference type="Pfam" id="PF13246">
    <property type="entry name" value="Cation_ATPase"/>
    <property type="match status" value="1"/>
</dbReference>
<dbReference type="FunFam" id="2.70.150.10:FF:000021">
    <property type="entry name" value="Phospholipid-transporting ATPase"/>
    <property type="match status" value="1"/>
</dbReference>
<evidence type="ECO:0000256" key="15">
    <source>
        <dbReference type="PIRSR" id="PIRSR606539-1"/>
    </source>
</evidence>
<evidence type="ECO:0000256" key="10">
    <source>
        <dbReference type="ARBA" id="ARBA00022842"/>
    </source>
</evidence>
<dbReference type="EC" id="7.6.2.1" evidence="18"/>
<dbReference type="GO" id="GO:0016887">
    <property type="term" value="F:ATP hydrolysis activity"/>
    <property type="evidence" value="ECO:0007669"/>
    <property type="project" value="InterPro"/>
</dbReference>
<feature type="region of interest" description="Disordered" evidence="19">
    <location>
        <begin position="1535"/>
        <end position="1556"/>
    </location>
</feature>
<feature type="transmembrane region" description="Helical" evidence="18">
    <location>
        <begin position="366"/>
        <end position="388"/>
    </location>
</feature>
<feature type="binding site" evidence="17">
    <location>
        <position position="911"/>
    </location>
    <ligand>
        <name>Mg(2+)</name>
        <dbReference type="ChEBI" id="CHEBI:18420"/>
    </ligand>
</feature>
<feature type="binding site" evidence="16">
    <location>
        <position position="793"/>
    </location>
    <ligand>
        <name>ATP</name>
        <dbReference type="ChEBI" id="CHEBI:30616"/>
    </ligand>
</feature>
<keyword evidence="6 18" id="KW-0812">Transmembrane</keyword>
<feature type="binding site" evidence="16">
    <location>
        <position position="495"/>
    </location>
    <ligand>
        <name>ATP</name>
        <dbReference type="ChEBI" id="CHEBI:30616"/>
    </ligand>
</feature>
<dbReference type="Pfam" id="PF16209">
    <property type="entry name" value="PhoLip_ATPase_N"/>
    <property type="match status" value="1"/>
</dbReference>
<organism evidence="23 24">
    <name type="scientific">Cavenderia fasciculata</name>
    <name type="common">Slime mold</name>
    <name type="synonym">Dictyostelium fasciculatum</name>
    <dbReference type="NCBI Taxonomy" id="261658"/>
    <lineage>
        <taxon>Eukaryota</taxon>
        <taxon>Amoebozoa</taxon>
        <taxon>Evosea</taxon>
        <taxon>Eumycetozoa</taxon>
        <taxon>Dictyostelia</taxon>
        <taxon>Acytosteliales</taxon>
        <taxon>Cavenderiaceae</taxon>
        <taxon>Cavenderia</taxon>
    </lineage>
</organism>
<evidence type="ECO:0000256" key="7">
    <source>
        <dbReference type="ARBA" id="ARBA00022723"/>
    </source>
</evidence>
<dbReference type="InterPro" id="IPR032630">
    <property type="entry name" value="P_typ_ATPase_c"/>
</dbReference>
<feature type="binding site" evidence="17">
    <location>
        <position position="915"/>
    </location>
    <ligand>
        <name>Mg(2+)</name>
        <dbReference type="ChEBI" id="CHEBI:18420"/>
    </ligand>
</feature>
<feature type="binding site" evidence="16">
    <location>
        <position position="885"/>
    </location>
    <ligand>
        <name>ATP</name>
        <dbReference type="ChEBI" id="CHEBI:30616"/>
    </ligand>
</feature>
<protein>
    <recommendedName>
        <fullName evidence="18">Phospholipid-transporting ATPase</fullName>
        <ecNumber evidence="18">7.6.2.1</ecNumber>
    </recommendedName>
</protein>
<dbReference type="Pfam" id="PF00122">
    <property type="entry name" value="E1-E2_ATPase"/>
    <property type="match status" value="1"/>
</dbReference>
<feature type="region of interest" description="Disordered" evidence="19">
    <location>
        <begin position="1180"/>
        <end position="1221"/>
    </location>
</feature>
<dbReference type="InterPro" id="IPR008250">
    <property type="entry name" value="ATPase_P-typ_transduc_dom_A_sf"/>
</dbReference>
<comment type="subcellular location">
    <subcellularLocation>
        <location evidence="2">Cell membrane</location>
    </subcellularLocation>
    <subcellularLocation>
        <location evidence="1 18">Membrane</location>
        <topology evidence="1 18">Multi-pass membrane protein</topology>
    </subcellularLocation>
</comment>
<dbReference type="FunFam" id="3.40.1110.10:FF:000087">
    <property type="entry name" value="Phospholipid-transporting ATPase"/>
    <property type="match status" value="1"/>
</dbReference>
<evidence type="ECO:0000256" key="4">
    <source>
        <dbReference type="ARBA" id="ARBA00022475"/>
    </source>
</evidence>
<dbReference type="InterPro" id="IPR023214">
    <property type="entry name" value="HAD_sf"/>
</dbReference>
<evidence type="ECO:0000313" key="23">
    <source>
        <dbReference type="EMBL" id="EGG17651.1"/>
    </source>
</evidence>
<feature type="domain" description="P-type ATPase A" evidence="20">
    <location>
        <begin position="202"/>
        <end position="267"/>
    </location>
</feature>
<evidence type="ECO:0000259" key="20">
    <source>
        <dbReference type="Pfam" id="PF00122"/>
    </source>
</evidence>
<keyword evidence="5" id="KW-0597">Phosphoprotein</keyword>
<feature type="compositionally biased region" description="Low complexity" evidence="19">
    <location>
        <begin position="1625"/>
        <end position="1654"/>
    </location>
</feature>
<evidence type="ECO:0000256" key="9">
    <source>
        <dbReference type="ARBA" id="ARBA00022840"/>
    </source>
</evidence>
<dbReference type="PANTHER" id="PTHR24092:SF150">
    <property type="entry name" value="PHOSPHOLIPID-TRANSPORTING ATPASE"/>
    <property type="match status" value="1"/>
</dbReference>
<feature type="domain" description="P-type ATPase C-terminal" evidence="22">
    <location>
        <begin position="1025"/>
        <end position="1134"/>
    </location>
</feature>
<evidence type="ECO:0000259" key="22">
    <source>
        <dbReference type="Pfam" id="PF16212"/>
    </source>
</evidence>
<comment type="similarity">
    <text evidence="3 18">Belongs to the cation transport ATPase (P-type) (TC 3.A.3) family. Type IV subfamily.</text>
</comment>
<dbReference type="GO" id="GO:0005886">
    <property type="term" value="C:plasma membrane"/>
    <property type="evidence" value="ECO:0007669"/>
    <property type="project" value="UniProtKB-SubCell"/>
</dbReference>
<keyword evidence="10 17" id="KW-0460">Magnesium</keyword>
<feature type="binding site" evidence="16">
    <location>
        <position position="891"/>
    </location>
    <ligand>
        <name>ATP</name>
        <dbReference type="ChEBI" id="CHEBI:30616"/>
    </ligand>
</feature>
<dbReference type="InterPro" id="IPR032631">
    <property type="entry name" value="P-type_ATPase_N"/>
</dbReference>
<keyword evidence="7 17" id="KW-0479">Metal-binding</keyword>
<keyword evidence="9 16" id="KW-0067">ATP-binding</keyword>
<dbReference type="SUPFAM" id="SSF81660">
    <property type="entry name" value="Metal cation-transporting ATPase, ATP-binding domain N"/>
    <property type="match status" value="1"/>
</dbReference>
<evidence type="ECO:0000256" key="11">
    <source>
        <dbReference type="ARBA" id="ARBA00022967"/>
    </source>
</evidence>
<feature type="binding site" evidence="16">
    <location>
        <position position="497"/>
    </location>
    <ligand>
        <name>ATP</name>
        <dbReference type="ChEBI" id="CHEBI:30616"/>
    </ligand>
</feature>
<dbReference type="GO" id="GO:0005802">
    <property type="term" value="C:trans-Golgi network"/>
    <property type="evidence" value="ECO:0007669"/>
    <property type="project" value="TreeGrafter"/>
</dbReference>
<name>F4Q3J3_CACFS</name>
<dbReference type="GO" id="GO:0000287">
    <property type="term" value="F:magnesium ion binding"/>
    <property type="evidence" value="ECO:0007669"/>
    <property type="project" value="UniProtKB-UniRule"/>
</dbReference>
<evidence type="ECO:0000256" key="18">
    <source>
        <dbReference type="RuleBase" id="RU362033"/>
    </source>
</evidence>
<feature type="binding site" evidence="17">
    <location>
        <position position="495"/>
    </location>
    <ligand>
        <name>Mg(2+)</name>
        <dbReference type="ChEBI" id="CHEBI:18420"/>
    </ligand>
</feature>
<evidence type="ECO:0000256" key="13">
    <source>
        <dbReference type="ARBA" id="ARBA00023136"/>
    </source>
</evidence>
<dbReference type="OrthoDB" id="377733at2759"/>
<evidence type="ECO:0000256" key="3">
    <source>
        <dbReference type="ARBA" id="ARBA00008109"/>
    </source>
</evidence>
<dbReference type="SFLD" id="SFLDG00002">
    <property type="entry name" value="C1.7:_P-type_atpase_like"/>
    <property type="match status" value="1"/>
</dbReference>
<feature type="region of interest" description="Disordered" evidence="19">
    <location>
        <begin position="1"/>
        <end position="74"/>
    </location>
</feature>
<dbReference type="STRING" id="1054147.F4Q3J3"/>
<dbReference type="KEGG" id="dfa:DFA_08647"/>
<gene>
    <name evidence="23" type="ORF">DFA_08647</name>
</gene>
<dbReference type="PRINTS" id="PR00119">
    <property type="entry name" value="CATATPASE"/>
</dbReference>
<feature type="compositionally biased region" description="Low complexity" evidence="19">
    <location>
        <begin position="33"/>
        <end position="47"/>
    </location>
</feature>
<keyword evidence="12 18" id="KW-1133">Transmembrane helix</keyword>
<dbReference type="NCBIfam" id="TIGR01652">
    <property type="entry name" value="ATPase-Plipid"/>
    <property type="match status" value="1"/>
</dbReference>
<feature type="active site" description="4-aspartylphosphate intermediate" evidence="15">
    <location>
        <position position="495"/>
    </location>
</feature>
<comment type="catalytic activity">
    <reaction evidence="14 18">
        <text>ATP + H2O + phospholipidSide 1 = ADP + phosphate + phospholipidSide 2.</text>
        <dbReference type="EC" id="7.6.2.1"/>
    </reaction>
</comment>
<feature type="region of interest" description="Disordered" evidence="19">
    <location>
        <begin position="1393"/>
        <end position="1453"/>
    </location>
</feature>
<keyword evidence="24" id="KW-1185">Reference proteome</keyword>
<evidence type="ECO:0000256" key="1">
    <source>
        <dbReference type="ARBA" id="ARBA00004141"/>
    </source>
</evidence>
<dbReference type="GO" id="GO:0005524">
    <property type="term" value="F:ATP binding"/>
    <property type="evidence" value="ECO:0007669"/>
    <property type="project" value="UniProtKB-UniRule"/>
</dbReference>
<evidence type="ECO:0000313" key="24">
    <source>
        <dbReference type="Proteomes" id="UP000007797"/>
    </source>
</evidence>
<reference evidence="24" key="1">
    <citation type="journal article" date="2011" name="Genome Res.">
        <title>Phylogeny-wide analysis of social amoeba genomes highlights ancient origins for complex intercellular communication.</title>
        <authorList>
            <person name="Heidel A.J."/>
            <person name="Lawal H.M."/>
            <person name="Felder M."/>
            <person name="Schilde C."/>
            <person name="Helps N.R."/>
            <person name="Tunggal B."/>
            <person name="Rivero F."/>
            <person name="John U."/>
            <person name="Schleicher M."/>
            <person name="Eichinger L."/>
            <person name="Platzer M."/>
            <person name="Noegel A.A."/>
            <person name="Schaap P."/>
            <person name="Gloeckner G."/>
        </authorList>
    </citation>
    <scope>NUCLEOTIDE SEQUENCE [LARGE SCALE GENOMIC DNA]</scope>
    <source>
        <strain evidence="24">SH3</strain>
    </source>
</reference>
<dbReference type="InterPro" id="IPR059000">
    <property type="entry name" value="ATPase_P-type_domA"/>
</dbReference>
<dbReference type="InterPro" id="IPR044492">
    <property type="entry name" value="P_typ_ATPase_HD_dom"/>
</dbReference>
<dbReference type="GeneID" id="14868823"/>
<dbReference type="GO" id="GO:0140326">
    <property type="term" value="F:ATPase-coupled intramembrane lipid transporter activity"/>
    <property type="evidence" value="ECO:0007669"/>
    <property type="project" value="UniProtKB-EC"/>
</dbReference>
<feature type="compositionally biased region" description="Basic and acidic residues" evidence="19">
    <location>
        <begin position="1411"/>
        <end position="1421"/>
    </location>
</feature>
<dbReference type="Pfam" id="PF16212">
    <property type="entry name" value="PhoLip_ATPase_C"/>
    <property type="match status" value="1"/>
</dbReference>
<evidence type="ECO:0000259" key="21">
    <source>
        <dbReference type="Pfam" id="PF16209"/>
    </source>
</evidence>
<feature type="transmembrane region" description="Helical" evidence="18">
    <location>
        <begin position="1232"/>
        <end position="1251"/>
    </location>
</feature>
<keyword evidence="13 18" id="KW-0472">Membrane</keyword>
<evidence type="ECO:0000256" key="2">
    <source>
        <dbReference type="ARBA" id="ARBA00004236"/>
    </source>
</evidence>
<dbReference type="NCBIfam" id="TIGR01494">
    <property type="entry name" value="ATPase_P-type"/>
    <property type="match status" value="1"/>
</dbReference>
<evidence type="ECO:0000256" key="12">
    <source>
        <dbReference type="ARBA" id="ARBA00022989"/>
    </source>
</evidence>
<dbReference type="SFLD" id="SFLDF00027">
    <property type="entry name" value="p-type_atpase"/>
    <property type="match status" value="1"/>
</dbReference>
<feature type="domain" description="P-type ATPase N-terminal" evidence="21">
    <location>
        <begin position="105"/>
        <end position="171"/>
    </location>
</feature>
<feature type="binding site" evidence="16">
    <location>
        <position position="794"/>
    </location>
    <ligand>
        <name>ATP</name>
        <dbReference type="ChEBI" id="CHEBI:30616"/>
    </ligand>
</feature>
<proteinExistence type="inferred from homology"/>
<feature type="compositionally biased region" description="Polar residues" evidence="19">
    <location>
        <begin position="1"/>
        <end position="11"/>
    </location>
</feature>
<feature type="compositionally biased region" description="Polar residues" evidence="19">
    <location>
        <begin position="1542"/>
        <end position="1556"/>
    </location>
</feature>
<feature type="compositionally biased region" description="Low complexity" evidence="19">
    <location>
        <begin position="1430"/>
        <end position="1451"/>
    </location>
</feature>
<dbReference type="PANTHER" id="PTHR24092">
    <property type="entry name" value="PROBABLE PHOSPHOLIPID-TRANSPORTING ATPASE"/>
    <property type="match status" value="1"/>
</dbReference>
<dbReference type="Gene3D" id="2.70.150.10">
    <property type="entry name" value="Calcium-transporting ATPase, cytoplasmic transduction domain A"/>
    <property type="match status" value="1"/>
</dbReference>
<dbReference type="Gene3D" id="3.40.1110.10">
    <property type="entry name" value="Calcium-transporting ATPase, cytoplasmic domain N"/>
    <property type="match status" value="1"/>
</dbReference>
<dbReference type="RefSeq" id="XP_004356135.1">
    <property type="nucleotide sequence ID" value="XM_004356082.1"/>
</dbReference>
<feature type="binding site" evidence="16">
    <location>
        <position position="795"/>
    </location>
    <ligand>
        <name>ATP</name>
        <dbReference type="ChEBI" id="CHEBI:30616"/>
    </ligand>
</feature>
<feature type="region of interest" description="Disordered" evidence="19">
    <location>
        <begin position="1622"/>
        <end position="1654"/>
    </location>
</feature>
<evidence type="ECO:0000256" key="19">
    <source>
        <dbReference type="SAM" id="MobiDB-lite"/>
    </source>
</evidence>
<feature type="binding site" evidence="16">
    <location>
        <position position="915"/>
    </location>
    <ligand>
        <name>ATP</name>
        <dbReference type="ChEBI" id="CHEBI:30616"/>
    </ligand>
</feature>
<dbReference type="InterPro" id="IPR023299">
    <property type="entry name" value="ATPase_P-typ_cyto_dom_N"/>
</dbReference>